<dbReference type="InterPro" id="IPR012000">
    <property type="entry name" value="Thiamin_PyroP_enz_cen_dom"/>
</dbReference>
<accession>A0A662ZDT6</accession>
<evidence type="ECO:0000256" key="15">
    <source>
        <dbReference type="SAM" id="Coils"/>
    </source>
</evidence>
<evidence type="ECO:0000256" key="4">
    <source>
        <dbReference type="ARBA" id="ARBA00013145"/>
    </source>
</evidence>
<keyword evidence="12 14" id="KW-0100">Branched-chain amino acid biosynthesis</keyword>
<evidence type="ECO:0000256" key="12">
    <source>
        <dbReference type="ARBA" id="ARBA00023304"/>
    </source>
</evidence>
<dbReference type="InterPro" id="IPR029035">
    <property type="entry name" value="DHS-like_NAD/FAD-binding_dom"/>
</dbReference>
<dbReference type="GO" id="GO:0050660">
    <property type="term" value="F:flavin adenine dinucleotide binding"/>
    <property type="evidence" value="ECO:0007669"/>
    <property type="project" value="InterPro"/>
</dbReference>
<dbReference type="GO" id="GO:0030976">
    <property type="term" value="F:thiamine pyrophosphate binding"/>
    <property type="evidence" value="ECO:0007669"/>
    <property type="project" value="UniProtKB-UniRule"/>
</dbReference>
<comment type="cofactor">
    <cofactor evidence="14">
        <name>thiamine diphosphate</name>
        <dbReference type="ChEBI" id="CHEBI:58937"/>
    </cofactor>
    <text evidence="14">Binds 1 thiamine pyrophosphate per subunit.</text>
</comment>
<evidence type="ECO:0000256" key="6">
    <source>
        <dbReference type="ARBA" id="ARBA00022630"/>
    </source>
</evidence>
<comment type="catalytic activity">
    <reaction evidence="13 14">
        <text>2 pyruvate + H(+) = (2S)-2-acetolactate + CO2</text>
        <dbReference type="Rhea" id="RHEA:25249"/>
        <dbReference type="ChEBI" id="CHEBI:15361"/>
        <dbReference type="ChEBI" id="CHEBI:15378"/>
        <dbReference type="ChEBI" id="CHEBI:16526"/>
        <dbReference type="ChEBI" id="CHEBI:58476"/>
        <dbReference type="EC" id="2.2.1.6"/>
    </reaction>
</comment>
<evidence type="ECO:0000256" key="2">
    <source>
        <dbReference type="ARBA" id="ARBA00005025"/>
    </source>
</evidence>
<evidence type="ECO:0000313" key="20">
    <source>
        <dbReference type="Proteomes" id="UP000243745"/>
    </source>
</evidence>
<dbReference type="UniPathway" id="UPA00049">
    <property type="reaction ID" value="UER00059"/>
</dbReference>
<organism evidence="19 20">
    <name type="scientific">Ruminobacter amylophilus</name>
    <dbReference type="NCBI Taxonomy" id="867"/>
    <lineage>
        <taxon>Bacteria</taxon>
        <taxon>Pseudomonadati</taxon>
        <taxon>Pseudomonadota</taxon>
        <taxon>Gammaproteobacteria</taxon>
        <taxon>Aeromonadales</taxon>
        <taxon>Succinivibrionaceae</taxon>
        <taxon>Ruminobacter</taxon>
    </lineage>
</organism>
<keyword evidence="11 14" id="KW-0786">Thiamine pyrophosphate</keyword>
<evidence type="ECO:0000259" key="18">
    <source>
        <dbReference type="Pfam" id="PF02776"/>
    </source>
</evidence>
<dbReference type="PANTHER" id="PTHR18968">
    <property type="entry name" value="THIAMINE PYROPHOSPHATE ENZYMES"/>
    <property type="match status" value="1"/>
</dbReference>
<evidence type="ECO:0000256" key="5">
    <source>
        <dbReference type="ARBA" id="ARBA00022605"/>
    </source>
</evidence>
<dbReference type="Pfam" id="PF02775">
    <property type="entry name" value="TPP_enzyme_C"/>
    <property type="match status" value="1"/>
</dbReference>
<dbReference type="InterPro" id="IPR012846">
    <property type="entry name" value="Acetolactate_synth_lsu"/>
</dbReference>
<protein>
    <recommendedName>
        <fullName evidence="4 14">Acetolactate synthase</fullName>
        <ecNumber evidence="4 14">2.2.1.6</ecNumber>
    </recommendedName>
</protein>
<evidence type="ECO:0000256" key="1">
    <source>
        <dbReference type="ARBA" id="ARBA00004974"/>
    </source>
</evidence>
<keyword evidence="5 14" id="KW-0028">Amino-acid biosynthesis</keyword>
<dbReference type="GO" id="GO:0009097">
    <property type="term" value="P:isoleucine biosynthetic process"/>
    <property type="evidence" value="ECO:0007669"/>
    <property type="project" value="UniProtKB-UniPathway"/>
</dbReference>
<feature type="domain" description="Thiamine pyrophosphate enzyme central" evidence="16">
    <location>
        <begin position="198"/>
        <end position="333"/>
    </location>
</feature>
<keyword evidence="15" id="KW-0175">Coiled coil</keyword>
<dbReference type="InterPro" id="IPR012001">
    <property type="entry name" value="Thiamin_PyroP_enz_TPP-bd_dom"/>
</dbReference>
<dbReference type="NCBIfam" id="TIGR00118">
    <property type="entry name" value="acolac_lg"/>
    <property type="match status" value="1"/>
</dbReference>
<feature type="domain" description="Thiamine pyrophosphate enzyme TPP-binding" evidence="17">
    <location>
        <begin position="404"/>
        <end position="553"/>
    </location>
</feature>
<dbReference type="UniPathway" id="UPA00047">
    <property type="reaction ID" value="UER00055"/>
</dbReference>
<dbReference type="Gene3D" id="3.40.50.1220">
    <property type="entry name" value="TPP-binding domain"/>
    <property type="match status" value="1"/>
</dbReference>
<dbReference type="InterPro" id="IPR000399">
    <property type="entry name" value="TPP-bd_CS"/>
</dbReference>
<comment type="pathway">
    <text evidence="2 14">Amino-acid biosynthesis; L-valine biosynthesis; L-valine from pyruvate: step 1/4.</text>
</comment>
<evidence type="ECO:0000256" key="7">
    <source>
        <dbReference type="ARBA" id="ARBA00022679"/>
    </source>
</evidence>
<keyword evidence="20" id="KW-1185">Reference proteome</keyword>
<dbReference type="PANTHER" id="PTHR18968:SF13">
    <property type="entry name" value="ACETOLACTATE SYNTHASE CATALYTIC SUBUNIT, MITOCHONDRIAL"/>
    <property type="match status" value="1"/>
</dbReference>
<dbReference type="Pfam" id="PF02776">
    <property type="entry name" value="TPP_enzyme_N"/>
    <property type="match status" value="1"/>
</dbReference>
<dbReference type="InterPro" id="IPR011766">
    <property type="entry name" value="TPP_enzyme_TPP-bd"/>
</dbReference>
<proteinExistence type="inferred from homology"/>
<feature type="coiled-coil region" evidence="15">
    <location>
        <begin position="323"/>
        <end position="350"/>
    </location>
</feature>
<comment type="pathway">
    <text evidence="1 14">Amino-acid biosynthesis; L-isoleucine biosynthesis; L-isoleucine from 2-oxobutanoate: step 1/4.</text>
</comment>
<dbReference type="SUPFAM" id="SSF52518">
    <property type="entry name" value="Thiamin diphosphate-binding fold (THDP-binding)"/>
    <property type="match status" value="2"/>
</dbReference>
<dbReference type="GO" id="GO:0009099">
    <property type="term" value="P:L-valine biosynthetic process"/>
    <property type="evidence" value="ECO:0007669"/>
    <property type="project" value="UniProtKB-UniPathway"/>
</dbReference>
<evidence type="ECO:0000256" key="11">
    <source>
        <dbReference type="ARBA" id="ARBA00023052"/>
    </source>
</evidence>
<dbReference type="GO" id="GO:0003984">
    <property type="term" value="F:acetolactate synthase activity"/>
    <property type="evidence" value="ECO:0007669"/>
    <property type="project" value="UniProtKB-EC"/>
</dbReference>
<dbReference type="InterPro" id="IPR045229">
    <property type="entry name" value="TPP_enz"/>
</dbReference>
<dbReference type="FunFam" id="3.40.50.1220:FF:000008">
    <property type="entry name" value="Acetolactate synthase"/>
    <property type="match status" value="1"/>
</dbReference>
<dbReference type="InterPro" id="IPR029061">
    <property type="entry name" value="THDP-binding"/>
</dbReference>
<dbReference type="GO" id="GO:0005948">
    <property type="term" value="C:acetolactate synthase complex"/>
    <property type="evidence" value="ECO:0007669"/>
    <property type="project" value="UniProtKB-ARBA"/>
</dbReference>
<comment type="cofactor">
    <cofactor evidence="14">
        <name>Mg(2+)</name>
        <dbReference type="ChEBI" id="CHEBI:18420"/>
    </cofactor>
    <text evidence="14">Binds 1 Mg(2+) ion per subunit.</text>
</comment>
<dbReference type="RefSeq" id="WP_031579546.1">
    <property type="nucleotide sequence ID" value="NZ_FOXF01000001.1"/>
</dbReference>
<dbReference type="SUPFAM" id="SSF52467">
    <property type="entry name" value="DHS-like NAD/FAD-binding domain"/>
    <property type="match status" value="1"/>
</dbReference>
<dbReference type="EMBL" id="FOXF01000001">
    <property type="protein sequence ID" value="SFO96501.1"/>
    <property type="molecule type" value="Genomic_DNA"/>
</dbReference>
<evidence type="ECO:0000259" key="16">
    <source>
        <dbReference type="Pfam" id="PF00205"/>
    </source>
</evidence>
<comment type="similarity">
    <text evidence="3 14">Belongs to the TPP enzyme family.</text>
</comment>
<dbReference type="OrthoDB" id="9785953at2"/>
<keyword evidence="9" id="KW-0274">FAD</keyword>
<dbReference type="FunFam" id="3.40.50.970:FF:000007">
    <property type="entry name" value="Acetolactate synthase"/>
    <property type="match status" value="1"/>
</dbReference>
<reference evidence="19 20" key="1">
    <citation type="submission" date="2016-10" db="EMBL/GenBank/DDBJ databases">
        <authorList>
            <person name="Varghese N."/>
            <person name="Submissions S."/>
        </authorList>
    </citation>
    <scope>NUCLEOTIDE SEQUENCE [LARGE SCALE GENOMIC DNA]</scope>
    <source>
        <strain evidence="19 20">DSM 1361</strain>
    </source>
</reference>
<sequence length="582" mass="63256">MEMLSGAQMVIRTLEDLGVDKLFGYPGGGVLHIYDALLESSKIKHILVRHEQGASHMADGYARATGKVGCVLVTSGPGATNVITGIATAYADSIPMVILTGQVATTLIGSDAFQEVDMLGISRPIVKHSFLCKKATDIPEYIRKAFYIASTGRPGPVVVDIPKDAQNPQLKFPYNPVPLSEISMRSYNPTTVGHRGQVKRAARMVVEAKRPILYIGGGVIASEASAKVYDLAHRFNIPVVTTLMAIGAFPGSDELSLGMLGMHGTYAANMAMHNSDLIIALGARFDDRVTNNISKFCPEARIIHVDIDPSSISKCVEVDVPIVGNVNTVLDQLNEALKELEANNNIDEQRMKSDSEGWWKQINGFKQAHPLEYASDITPGLLHPAKVVEEVYKASKGDAIVVTDVGQHQMFAALYYPLEKPRRFLSSGGLGTMGYGFPAAIGAKIANPDSEVVCFTGDGSFQMNLQELAVCLQYNVPVKVIIINNRSLGMVKQWQMMFYNGRQSESYMDAVPDFVKLAESYGQVGLRVNNESELSDVLAKAFSIHDKTVVVDIIADPDSRVYPMQIGGGSMADMFLSKTERT</sequence>
<feature type="domain" description="Thiamine pyrophosphate enzyme N-terminal TPP-binding" evidence="18">
    <location>
        <begin position="5"/>
        <end position="118"/>
    </location>
</feature>
<dbReference type="InterPro" id="IPR039368">
    <property type="entry name" value="AHAS_TPP"/>
</dbReference>
<dbReference type="EC" id="2.2.1.6" evidence="4 14"/>
<dbReference type="CDD" id="cd02015">
    <property type="entry name" value="TPP_AHAS"/>
    <property type="match status" value="1"/>
</dbReference>
<keyword evidence="10 14" id="KW-0460">Magnesium</keyword>
<evidence type="ECO:0000259" key="17">
    <source>
        <dbReference type="Pfam" id="PF02775"/>
    </source>
</evidence>
<evidence type="ECO:0000256" key="8">
    <source>
        <dbReference type="ARBA" id="ARBA00022723"/>
    </source>
</evidence>
<keyword evidence="8 14" id="KW-0479">Metal-binding</keyword>
<dbReference type="Gene3D" id="3.40.50.970">
    <property type="match status" value="2"/>
</dbReference>
<evidence type="ECO:0000313" key="19">
    <source>
        <dbReference type="EMBL" id="SFO96501.1"/>
    </source>
</evidence>
<dbReference type="FunFam" id="3.40.50.970:FF:000016">
    <property type="entry name" value="Acetolactate synthase"/>
    <property type="match status" value="1"/>
</dbReference>
<dbReference type="GO" id="GO:0000287">
    <property type="term" value="F:magnesium ion binding"/>
    <property type="evidence" value="ECO:0007669"/>
    <property type="project" value="UniProtKB-UniRule"/>
</dbReference>
<evidence type="ECO:0000256" key="3">
    <source>
        <dbReference type="ARBA" id="ARBA00007812"/>
    </source>
</evidence>
<dbReference type="Proteomes" id="UP000243745">
    <property type="component" value="Unassembled WGS sequence"/>
</dbReference>
<evidence type="ECO:0000256" key="13">
    <source>
        <dbReference type="ARBA" id="ARBA00048670"/>
    </source>
</evidence>
<evidence type="ECO:0000256" key="14">
    <source>
        <dbReference type="RuleBase" id="RU003591"/>
    </source>
</evidence>
<keyword evidence="6" id="KW-0285">Flavoprotein</keyword>
<dbReference type="Pfam" id="PF00205">
    <property type="entry name" value="TPP_enzyme_M"/>
    <property type="match status" value="1"/>
</dbReference>
<dbReference type="PROSITE" id="PS00187">
    <property type="entry name" value="TPP_ENZYMES"/>
    <property type="match status" value="1"/>
</dbReference>
<name>A0A662ZDT6_9GAMM</name>
<dbReference type="AlphaFoldDB" id="A0A662ZDT6"/>
<keyword evidence="7 14" id="KW-0808">Transferase</keyword>
<evidence type="ECO:0000256" key="10">
    <source>
        <dbReference type="ARBA" id="ARBA00022842"/>
    </source>
</evidence>
<evidence type="ECO:0000256" key="9">
    <source>
        <dbReference type="ARBA" id="ARBA00022827"/>
    </source>
</evidence>
<dbReference type="CDD" id="cd07035">
    <property type="entry name" value="TPP_PYR_POX_like"/>
    <property type="match status" value="1"/>
</dbReference>
<gene>
    <name evidence="19" type="ORF">SAMN02910344_00024</name>
</gene>